<evidence type="ECO:0000256" key="2">
    <source>
        <dbReference type="ARBA" id="ARBA00023177"/>
    </source>
</evidence>
<dbReference type="PANTHER" id="PTHR43029:SF10">
    <property type="entry name" value="AMMONIUM TRANSPORTER MEP2"/>
    <property type="match status" value="1"/>
</dbReference>
<comment type="subcellular location">
    <subcellularLocation>
        <location evidence="3">Cell membrane</location>
        <topology evidence="3">Multi-pass membrane protein</topology>
    </subcellularLocation>
</comment>
<name>A0A8J2NV04_9HEXA</name>
<feature type="transmembrane region" description="Helical" evidence="3">
    <location>
        <begin position="118"/>
        <end position="141"/>
    </location>
</feature>
<dbReference type="Pfam" id="PF00909">
    <property type="entry name" value="Ammonium_transp"/>
    <property type="match status" value="1"/>
</dbReference>
<dbReference type="PANTHER" id="PTHR43029">
    <property type="entry name" value="AMMONIUM TRANSPORTER MEP2"/>
    <property type="match status" value="1"/>
</dbReference>
<dbReference type="OrthoDB" id="534912at2759"/>
<dbReference type="EMBL" id="CAJVCH010148974">
    <property type="protein sequence ID" value="CAG7727473.1"/>
    <property type="molecule type" value="Genomic_DNA"/>
</dbReference>
<feature type="transmembrane region" description="Helical" evidence="3">
    <location>
        <begin position="33"/>
        <end position="55"/>
    </location>
</feature>
<evidence type="ECO:0000256" key="1">
    <source>
        <dbReference type="ARBA" id="ARBA00022448"/>
    </source>
</evidence>
<feature type="transmembrane region" description="Helical" evidence="3">
    <location>
        <begin position="191"/>
        <end position="207"/>
    </location>
</feature>
<protein>
    <recommendedName>
        <fullName evidence="3">Ammonium transporter</fullName>
    </recommendedName>
</protein>
<feature type="transmembrane region" description="Helical" evidence="3">
    <location>
        <begin position="335"/>
        <end position="354"/>
    </location>
</feature>
<dbReference type="InterPro" id="IPR001905">
    <property type="entry name" value="Ammonium_transpt"/>
</dbReference>
<keyword evidence="3" id="KW-0472">Membrane</keyword>
<evidence type="ECO:0000313" key="6">
    <source>
        <dbReference type="Proteomes" id="UP000708208"/>
    </source>
</evidence>
<feature type="transmembrane region" description="Helical" evidence="3">
    <location>
        <begin position="62"/>
        <end position="82"/>
    </location>
</feature>
<keyword evidence="3" id="KW-1133">Transmembrane helix</keyword>
<keyword evidence="2 3" id="KW-0924">Ammonia transport</keyword>
<dbReference type="Proteomes" id="UP000708208">
    <property type="component" value="Unassembled WGS sequence"/>
</dbReference>
<dbReference type="InterPro" id="IPR024041">
    <property type="entry name" value="NH4_transpt_AmtB-like_dom"/>
</dbReference>
<dbReference type="NCBIfam" id="TIGR00836">
    <property type="entry name" value="amt"/>
    <property type="match status" value="1"/>
</dbReference>
<feature type="transmembrane region" description="Helical" evidence="3">
    <location>
        <begin position="148"/>
        <end position="171"/>
    </location>
</feature>
<feature type="domain" description="Ammonium transporter AmtB-like" evidence="4">
    <location>
        <begin position="33"/>
        <end position="432"/>
    </location>
</feature>
<proteinExistence type="inferred from homology"/>
<feature type="transmembrane region" description="Helical" evidence="3">
    <location>
        <begin position="380"/>
        <end position="403"/>
    </location>
</feature>
<dbReference type="AlphaFoldDB" id="A0A8J2NV04"/>
<dbReference type="GO" id="GO:0008519">
    <property type="term" value="F:ammonium channel activity"/>
    <property type="evidence" value="ECO:0007669"/>
    <property type="project" value="InterPro"/>
</dbReference>
<keyword evidence="3" id="KW-0812">Transmembrane</keyword>
<keyword evidence="6" id="KW-1185">Reference proteome</keyword>
<comment type="caution">
    <text evidence="5">The sequence shown here is derived from an EMBL/GenBank/DDBJ whole genome shotgun (WGS) entry which is preliminary data.</text>
</comment>
<reference evidence="5" key="1">
    <citation type="submission" date="2021-06" db="EMBL/GenBank/DDBJ databases">
        <authorList>
            <person name="Hodson N. C."/>
            <person name="Mongue J. A."/>
            <person name="Jaron S. K."/>
        </authorList>
    </citation>
    <scope>NUCLEOTIDE SEQUENCE</scope>
</reference>
<comment type="similarity">
    <text evidence="3">Belongs to the ammonia transporter channel (TC 1.A.11.2) family.</text>
</comment>
<gene>
    <name evidence="5" type="ORF">AFUS01_LOCUS16314</name>
</gene>
<sequence>MIDITKFVSNQTEELDQHETQKISEFDSGEVTWILACTAITWIMIPGVGFFYNGMAPRKSSLILIITCFWSVALVSIQWYIIGYTLCLSNTGGPLIGNVDHIFLRNIGSGSSIGNPQIPALLVGIWYCLFASITPTIIIGAVAERARLLPSVIFIFIWSTVVFDFLTYWTWNPNGWTYLLGALDYGGGTPVHISTGTAALAYALVMGKRQNPKDKPPHSMAHVILGTSFIWLGWLIANAGSGLKPNLRAVVVFITTNLAASVGGVTWAALDYRKDKKLSAFGFCCGAICGLVAITPASGYVTPSSSLAFGFLGALSCHFCLGLKRFLPMDDAFDVFCVHGMGGIVGNILTGVFAQKSVAAVDGTIIEGGWLDENWKQVGIQLIDTVAGVLWSFVWSLIILYVIDKIPGLHVRVPEEVELQGIDKSELGDSMYHHLEDIESEGSRIPESLSLLNKDKDILKPIFVESAQTMLQGVISNDEAEKGTIKND</sequence>
<feature type="transmembrane region" description="Helical" evidence="3">
    <location>
        <begin position="249"/>
        <end position="268"/>
    </location>
</feature>
<dbReference type="GO" id="GO:0005886">
    <property type="term" value="C:plasma membrane"/>
    <property type="evidence" value="ECO:0007669"/>
    <property type="project" value="UniProtKB-SubCell"/>
</dbReference>
<evidence type="ECO:0000313" key="5">
    <source>
        <dbReference type="EMBL" id="CAG7727473.1"/>
    </source>
</evidence>
<feature type="transmembrane region" description="Helical" evidence="3">
    <location>
        <begin position="307"/>
        <end position="323"/>
    </location>
</feature>
<organism evidence="5 6">
    <name type="scientific">Allacma fusca</name>
    <dbReference type="NCBI Taxonomy" id="39272"/>
    <lineage>
        <taxon>Eukaryota</taxon>
        <taxon>Metazoa</taxon>
        <taxon>Ecdysozoa</taxon>
        <taxon>Arthropoda</taxon>
        <taxon>Hexapoda</taxon>
        <taxon>Collembola</taxon>
        <taxon>Symphypleona</taxon>
        <taxon>Sminthuridae</taxon>
        <taxon>Allacma</taxon>
    </lineage>
</organism>
<feature type="transmembrane region" description="Helical" evidence="3">
    <location>
        <begin position="219"/>
        <end position="237"/>
    </location>
</feature>
<keyword evidence="1 3" id="KW-0813">Transport</keyword>
<evidence type="ECO:0000256" key="3">
    <source>
        <dbReference type="RuleBase" id="RU362002"/>
    </source>
</evidence>
<feature type="transmembrane region" description="Helical" evidence="3">
    <location>
        <begin position="280"/>
        <end position="301"/>
    </location>
</feature>
<evidence type="ECO:0000259" key="4">
    <source>
        <dbReference type="Pfam" id="PF00909"/>
    </source>
</evidence>
<accession>A0A8J2NV04</accession>